<name>A0A5S9M3X1_9ENTR</name>
<reference evidence="1" key="1">
    <citation type="submission" date="2019-11" db="EMBL/GenBank/DDBJ databases">
        <title>Complete plasmid sequence of Enterobacter hormaechei subsp. xiangfangensis pMY146-rmtE.</title>
        <authorList>
            <person name="Oshiro S."/>
            <person name="Tada T."/>
            <person name="Kirikae T."/>
        </authorList>
    </citation>
    <scope>NUCLEOTIDE SEQUENCE</scope>
    <source>
        <strain evidence="1">MY146</strain>
        <plasmid evidence="1">pMY146-rmtE</plasmid>
    </source>
</reference>
<dbReference type="AlphaFoldDB" id="A0A5S9M3X1"/>
<evidence type="ECO:0000313" key="1">
    <source>
        <dbReference type="EMBL" id="BBP49836.1"/>
    </source>
</evidence>
<organism evidence="2">
    <name type="scientific">Enterobacter hormaechei subsp. xiangfangensis</name>
    <dbReference type="NCBI Taxonomy" id="1296536"/>
    <lineage>
        <taxon>Bacteria</taxon>
        <taxon>Pseudomonadati</taxon>
        <taxon>Pseudomonadota</taxon>
        <taxon>Gammaproteobacteria</taxon>
        <taxon>Enterobacterales</taxon>
        <taxon>Enterobacteriaceae</taxon>
        <taxon>Enterobacter</taxon>
        <taxon>Enterobacter cloacae complex</taxon>
    </lineage>
</organism>
<reference evidence="2" key="2">
    <citation type="submission" date="2019-11" db="EMBL/GenBank/DDBJ databases">
        <title>Complete plasmid sequence of Enterobacter hormaechei subsp. xiangfangensis pMY460-rmtE.</title>
        <authorList>
            <person name="Oshiro S."/>
            <person name="Tada T."/>
            <person name="Kirikae T."/>
        </authorList>
    </citation>
    <scope>NUCLEOTIDE SEQUENCE</scope>
    <source>
        <strain evidence="2">MY460</strain>
        <plasmid evidence="2">pMY460-rmtE</plasmid>
    </source>
</reference>
<geneLocation type="plasmid" evidence="2">
    <name>pMY460-rmtE</name>
</geneLocation>
<sequence>MYAPSKVNCSLSDLAPTVTPPIVHTLKTVRPIKINIEINGENRAGKEHNRYIKDETSLLSPSFLLER</sequence>
<proteinExistence type="predicted"/>
<dbReference type="EMBL" id="LC511995">
    <property type="protein sequence ID" value="BBP49836.1"/>
    <property type="molecule type" value="Genomic_DNA"/>
</dbReference>
<evidence type="ECO:0000313" key="2">
    <source>
        <dbReference type="EMBL" id="BBP50231.1"/>
    </source>
</evidence>
<protein>
    <submittedName>
        <fullName evidence="2">Uncharacterized protein</fullName>
    </submittedName>
</protein>
<dbReference type="EMBL" id="LC511997">
    <property type="protein sequence ID" value="BBP50231.1"/>
    <property type="molecule type" value="Genomic_DNA"/>
</dbReference>
<geneLocation type="plasmid" evidence="1">
    <name>pMY146-rmtE</name>
</geneLocation>
<keyword evidence="2" id="KW-0614">Plasmid</keyword>
<accession>A0A5S9M3X1</accession>